<keyword evidence="5" id="KW-1185">Reference proteome</keyword>
<protein>
    <submittedName>
        <fullName evidence="4">MUC19 protein</fullName>
    </submittedName>
</protein>
<feature type="non-terminal residue" evidence="4">
    <location>
        <position position="728"/>
    </location>
</feature>
<evidence type="ECO:0000259" key="3">
    <source>
        <dbReference type="PROSITE" id="PS51233"/>
    </source>
</evidence>
<feature type="non-terminal residue" evidence="4">
    <location>
        <position position="1"/>
    </location>
</feature>
<evidence type="ECO:0000313" key="4">
    <source>
        <dbReference type="EMBL" id="MBN3278141.1"/>
    </source>
</evidence>
<organism evidence="4 5">
    <name type="scientific">Polyodon spathula</name>
    <name type="common">North American paddlefish</name>
    <name type="synonym">Squalus spathula</name>
    <dbReference type="NCBI Taxonomy" id="7913"/>
    <lineage>
        <taxon>Eukaryota</taxon>
        <taxon>Metazoa</taxon>
        <taxon>Chordata</taxon>
        <taxon>Craniata</taxon>
        <taxon>Vertebrata</taxon>
        <taxon>Euteleostomi</taxon>
        <taxon>Actinopterygii</taxon>
        <taxon>Chondrostei</taxon>
        <taxon>Acipenseriformes</taxon>
        <taxon>Polyodontidae</taxon>
        <taxon>Polyodon</taxon>
    </lineage>
</organism>
<dbReference type="EMBL" id="JAAWVQ010077481">
    <property type="protein sequence ID" value="MBN3278141.1"/>
    <property type="molecule type" value="Genomic_DNA"/>
</dbReference>
<keyword evidence="2" id="KW-0325">Glycoprotein</keyword>
<accession>A0ABS2XVR5</accession>
<evidence type="ECO:0000313" key="5">
    <source>
        <dbReference type="Proteomes" id="UP001166093"/>
    </source>
</evidence>
<dbReference type="InterPro" id="IPR036084">
    <property type="entry name" value="Ser_inhib-like_sf"/>
</dbReference>
<dbReference type="Proteomes" id="UP001166093">
    <property type="component" value="Unassembled WGS sequence"/>
</dbReference>
<reference evidence="4" key="1">
    <citation type="journal article" date="2021" name="Cell">
        <title>Tracing the genetic footprints of vertebrate landing in non-teleost ray-finned fishes.</title>
        <authorList>
            <person name="Bi X."/>
            <person name="Wang K."/>
            <person name="Yang L."/>
            <person name="Pan H."/>
            <person name="Jiang H."/>
            <person name="Wei Q."/>
            <person name="Fang M."/>
            <person name="Yu H."/>
            <person name="Zhu C."/>
            <person name="Cai Y."/>
            <person name="He Y."/>
            <person name="Gan X."/>
            <person name="Zeng H."/>
            <person name="Yu D."/>
            <person name="Zhu Y."/>
            <person name="Jiang H."/>
            <person name="Qiu Q."/>
            <person name="Yang H."/>
            <person name="Zhang Y.E."/>
            <person name="Wang W."/>
            <person name="Zhu M."/>
            <person name="He S."/>
            <person name="Zhang G."/>
        </authorList>
    </citation>
    <scope>NUCLEOTIDE SEQUENCE</scope>
    <source>
        <strain evidence="4">Pddl_001</strain>
    </source>
</reference>
<feature type="domain" description="VWFD" evidence="3">
    <location>
        <begin position="1"/>
        <end position="176"/>
    </location>
</feature>
<dbReference type="InterPro" id="IPR014853">
    <property type="entry name" value="VWF/SSPO/ZAN-like_Cys-rich_dom"/>
</dbReference>
<dbReference type="Gene3D" id="2.10.25.10">
    <property type="entry name" value="Laminin"/>
    <property type="match status" value="2"/>
</dbReference>
<keyword evidence="1" id="KW-1015">Disulfide bond</keyword>
<sequence>VCSTFGSGSLRTFSNNFRYLRSTCALVFSQSYETDAQFKIIIQRGKDGILAKIKITIDNIVTVVENGTISVDGARISLPFDHKSVNIHKYGIYTRLRSRREFLSVLWNNQGNDINALWVRCQTLSTLYCRFLLMKHVLWIYPNRCIVGTSLNKHSNEDCEDSDVIPTCEGDLLVCQMTISNYLTSCSGPLTSEYISICQMEFCNGLQDKKHVCPVFEEIARNCYTVTERTYNWRKDCYTPTCPGNQKFKDNGPAFMQTCSNPTYSDEKLISTCVCPEGKILDDRLGQNKCVEKEECTCKFDGQIYKPNSTRSGLCASCTCEGGEWNCQRKTCLLPLGSIEAHFPTTEVSRAAVSPPRVLLCVPRGNPVLNYRLSVPVSLSGDAFFACLFLPLFLHSCLPECFSLGSLAAPNSLSMRDPWLCGNYNDKSDDEFMASSGIVEDSKSFAKSWRRQTQECAEISPICMNTDNEKYGKEKCAFLKDPVFAKCHSLVDYTPFLEKCISSAKCCANPAECMCVALGNYAKACAAKGLIVENWRKDDCDEKCSNNQQFSYNMKACNSTCQSLSGSDFACEVEDVPVDGCGCLEKHLNSKGVCVPETQCPCYYGQTPVSLGQNEIDGHSWKHTFLSQNNGNVCSVLLLCLCFLDCTEGKNYIKCSTYSGPTSGKTCESLNLPVSKIYKKGCYAKCPDNKPYLDENTMQCSALEDCTCLYNQIMQPGETIQNDCNQTW</sequence>
<dbReference type="Pfam" id="PF25962">
    <property type="entry name" value="TIL_OTOGL_Mucin"/>
    <property type="match status" value="1"/>
</dbReference>
<evidence type="ECO:0000256" key="2">
    <source>
        <dbReference type="ARBA" id="ARBA00023180"/>
    </source>
</evidence>
<evidence type="ECO:0000256" key="1">
    <source>
        <dbReference type="ARBA" id="ARBA00023157"/>
    </source>
</evidence>
<gene>
    <name evidence="4" type="primary">Muc19</name>
    <name evidence="4" type="ORF">GTO93_0011653</name>
</gene>
<comment type="caution">
    <text evidence="4">The sequence shown here is derived from an EMBL/GenBank/DDBJ whole genome shotgun (WGS) entry which is preliminary data.</text>
</comment>
<dbReference type="SMART" id="SM00832">
    <property type="entry name" value="C8"/>
    <property type="match status" value="1"/>
</dbReference>
<dbReference type="PANTHER" id="PTHR11339">
    <property type="entry name" value="EXTRACELLULAR MATRIX GLYCOPROTEIN RELATED"/>
    <property type="match status" value="1"/>
</dbReference>
<dbReference type="CDD" id="cd19941">
    <property type="entry name" value="TIL"/>
    <property type="match status" value="2"/>
</dbReference>
<dbReference type="InterPro" id="IPR050780">
    <property type="entry name" value="Mucin_vWF_Thrombospondin_sf"/>
</dbReference>
<dbReference type="SUPFAM" id="SSF57567">
    <property type="entry name" value="Serine protease inhibitors"/>
    <property type="match status" value="2"/>
</dbReference>
<dbReference type="PANTHER" id="PTHR11339:SF408">
    <property type="entry name" value="MUCIN-5B"/>
    <property type="match status" value="1"/>
</dbReference>
<dbReference type="PROSITE" id="PS51233">
    <property type="entry name" value="VWFD"/>
    <property type="match status" value="1"/>
</dbReference>
<name>A0ABS2XVR5_POLSP</name>
<dbReference type="InterPro" id="IPR001846">
    <property type="entry name" value="VWF_type-D"/>
</dbReference>
<dbReference type="Pfam" id="PF08742">
    <property type="entry name" value="C8"/>
    <property type="match status" value="1"/>
</dbReference>
<dbReference type="InterPro" id="IPR058753">
    <property type="entry name" value="TIL_OTOGL_Mucin"/>
</dbReference>
<proteinExistence type="predicted"/>